<organism evidence="2 3">
    <name type="scientific">Candidatus Liptonbacteria bacterium RIFCSPLOWO2_01_FULL_56_20</name>
    <dbReference type="NCBI Taxonomy" id="1798652"/>
    <lineage>
        <taxon>Bacteria</taxon>
        <taxon>Candidatus Liptoniibacteriota</taxon>
    </lineage>
</organism>
<gene>
    <name evidence="2" type="ORF">A3A43_03000</name>
</gene>
<dbReference type="STRING" id="1798652.A3A43_03000"/>
<protein>
    <submittedName>
        <fullName evidence="2">Uncharacterized protein</fullName>
    </submittedName>
</protein>
<keyword evidence="1" id="KW-1133">Transmembrane helix</keyword>
<dbReference type="AlphaFoldDB" id="A0A1G2CIH8"/>
<comment type="caution">
    <text evidence="2">The sequence shown here is derived from an EMBL/GenBank/DDBJ whole genome shotgun (WGS) entry which is preliminary data.</text>
</comment>
<name>A0A1G2CIH8_9BACT</name>
<reference evidence="2 3" key="1">
    <citation type="journal article" date="2016" name="Nat. Commun.">
        <title>Thousands of microbial genomes shed light on interconnected biogeochemical processes in an aquifer system.</title>
        <authorList>
            <person name="Anantharaman K."/>
            <person name="Brown C.T."/>
            <person name="Hug L.A."/>
            <person name="Sharon I."/>
            <person name="Castelle C.J."/>
            <person name="Probst A.J."/>
            <person name="Thomas B.C."/>
            <person name="Singh A."/>
            <person name="Wilkins M.J."/>
            <person name="Karaoz U."/>
            <person name="Brodie E.L."/>
            <person name="Williams K.H."/>
            <person name="Hubbard S.S."/>
            <person name="Banfield J.F."/>
        </authorList>
    </citation>
    <scope>NUCLEOTIDE SEQUENCE [LARGE SCALE GENOMIC DNA]</scope>
</reference>
<feature type="transmembrane region" description="Helical" evidence="1">
    <location>
        <begin position="282"/>
        <end position="312"/>
    </location>
</feature>
<dbReference type="EMBL" id="MHLC01000022">
    <property type="protein sequence ID" value="OGZ01012.1"/>
    <property type="molecule type" value="Genomic_DNA"/>
</dbReference>
<keyword evidence="1" id="KW-0812">Transmembrane</keyword>
<evidence type="ECO:0000313" key="3">
    <source>
        <dbReference type="Proteomes" id="UP000178495"/>
    </source>
</evidence>
<evidence type="ECO:0000256" key="1">
    <source>
        <dbReference type="SAM" id="Phobius"/>
    </source>
</evidence>
<feature type="transmembrane region" description="Helical" evidence="1">
    <location>
        <begin position="25"/>
        <end position="46"/>
    </location>
</feature>
<evidence type="ECO:0000313" key="2">
    <source>
        <dbReference type="EMBL" id="OGZ01012.1"/>
    </source>
</evidence>
<feature type="transmembrane region" description="Helical" evidence="1">
    <location>
        <begin position="84"/>
        <end position="99"/>
    </location>
</feature>
<feature type="transmembrane region" description="Helical" evidence="1">
    <location>
        <begin position="148"/>
        <end position="166"/>
    </location>
</feature>
<feature type="transmembrane region" description="Helical" evidence="1">
    <location>
        <begin position="105"/>
        <end position="127"/>
    </location>
</feature>
<proteinExistence type="predicted"/>
<dbReference type="Proteomes" id="UP000178495">
    <property type="component" value="Unassembled WGS sequence"/>
</dbReference>
<keyword evidence="1" id="KW-0472">Membrane</keyword>
<accession>A0A1G2CIH8</accession>
<feature type="transmembrane region" description="Helical" evidence="1">
    <location>
        <begin position="58"/>
        <end position="77"/>
    </location>
</feature>
<sequence>MAGLIQHQSLIEQAARREVVRPKKFYAPLVLDALVVVSAFGLAGAYKGYLAGGAPLGALLAALALFAVLSVLAMLLTKAFRRRLVVLAIEVVALFLPFYDTPVAYPFQFLTLTALAAFIVLVFGEYMGARALDNTIKIQFFRVIQPQLSRLITAMVLCGVILYLPYWGAQGSFLSLENFNRMFDFGIGPVKQFYPEITFTGSFGDFADAMTRLQLKNDARFRLLSPAEQERTIRDTAEQLRVSLSASLKSDISADKPLVVVFYDFLVSMLAQWRETFGNQFLFAWAAMLFLIARSLGVVFYWASAVIAFFVYQALIAANFIRVTGETGVHEVLDYYAPYHNNNGRIDEGRREP</sequence>